<evidence type="ECO:0000313" key="5">
    <source>
        <dbReference type="EMBL" id="OAL34981.1"/>
    </source>
</evidence>
<keyword evidence="6" id="KW-1185">Reference proteome</keyword>
<feature type="compositionally biased region" description="Low complexity" evidence="1">
    <location>
        <begin position="354"/>
        <end position="382"/>
    </location>
</feature>
<evidence type="ECO:0000259" key="3">
    <source>
        <dbReference type="Pfam" id="PF22974"/>
    </source>
</evidence>
<evidence type="ECO:0000256" key="2">
    <source>
        <dbReference type="SAM" id="SignalP"/>
    </source>
</evidence>
<feature type="region of interest" description="Disordered" evidence="1">
    <location>
        <begin position="92"/>
        <end position="153"/>
    </location>
</feature>
<feature type="domain" description="DUF7029" evidence="3">
    <location>
        <begin position="216"/>
        <end position="310"/>
    </location>
</feature>
<feature type="compositionally biased region" description="Gly residues" evidence="1">
    <location>
        <begin position="104"/>
        <end position="144"/>
    </location>
</feature>
<sequence length="1100" mass="116305">MAAHLLVSALTLSLAAASPAGWDEWTTPSTRTTTTSAIPSTVKTDPSWGDWTASTKKTTSTITTTTSTTTSTSTTSVSTTYTHSAPDVHWGDWLPHGDGSSSGHFGGDGGSNGWGDWGSSGHSGSGGSSGGSSSGGSSSGGSSGGWSYSSGNSGARPAIVSAPAPIHTLTPGFRPSHNDQDLSHLRPGSAKNLFFTQGAPNSGISSGSLYVSAGTTFQYPTVVLDHSAFVTVTVSGSSLTVVFASQQAYSYATKSWPADGTWFVLATTEGSDDGHYVYYLTSSVSFNSATSTATCNVKPVDLNYVAESFDLEWGTYQHSSSTRPTGSVSTTVSYTGPGGSHSTTSKGYPGSGGISSTTSKGYSGSGATSTTSAASTSLPTGTDGSDSFDEQLDDALGYIVWEESDFQKDLSEFAGGLDDYNWDDYDDEDDYNDDADGIFDDDGDDEDSDDDIDIYTDDGDFFEQSSKKRSLRKRATTTRSRSNAVVSDIRKKGAVASKDQGAKKKSSFKDKIVGFAKKVVSKASDIKSWVDGSPHEYQLNKTFTIPNATQVKYVQQDFFKDDSDKPLNAIKIWENDHFHVYCVSCGVTGTLKVAGRAAFHITKGLTMGQLEMLGSLEAGVNLGVAAEVNYADKKSVRLFTQGIPGLSVPNIITIGPYITLDAEAGFTFNATGQILVGGTVKVANARAVIDLVNSGNSQTPTWQPQFEPTFKAKGEIIMDTYVALPIGLAFGLDIANAKFTAEVAVTSVPSLHAGASFQAEVSLSNGTFSGGVNSTANGATNGASTNKTCNGINFYINLQHELKANAVAKLFGKEKYKTKDKQLLSPYKLNLATKCLTLSGIKKRQSDNTTTIEGSYDYDSDSLLTLSQYAAGTDPFPDIDIAVDGDGDGVDDSDEYNFPSQVSDFLDDTSSNFTTPLDLDDSVESGPDYNYTIISDIGLQYNLAADDDGNLRIQDIDSETYGSALFQVFDEVIVGDSQGRTLFYYSPEMTNYGVSRLRLGDSEHIPISSEIVGLVPFLVDDGTNDGALDSVFVAMDTQGNEYWTVLCNYADGSTPSKVFVVQDFDAGLDILKQGTLEQSVTGGAISECVDLPLTNGLSGL</sequence>
<feature type="domain" description="DUF7223" evidence="4">
    <location>
        <begin position="563"/>
        <end position="760"/>
    </location>
</feature>
<evidence type="ECO:0008006" key="7">
    <source>
        <dbReference type="Google" id="ProtNLM"/>
    </source>
</evidence>
<feature type="signal peptide" evidence="2">
    <location>
        <begin position="1"/>
        <end position="17"/>
    </location>
</feature>
<evidence type="ECO:0000259" key="4">
    <source>
        <dbReference type="Pfam" id="PF23865"/>
    </source>
</evidence>
<gene>
    <name evidence="5" type="ORF">AYO20_05696</name>
</gene>
<feature type="compositionally biased region" description="Low complexity" evidence="1">
    <location>
        <begin position="324"/>
        <end position="335"/>
    </location>
</feature>
<evidence type="ECO:0000313" key="6">
    <source>
        <dbReference type="Proteomes" id="UP000185904"/>
    </source>
</evidence>
<dbReference type="Pfam" id="PF23865">
    <property type="entry name" value="DUF7223"/>
    <property type="match status" value="1"/>
</dbReference>
<feature type="chain" id="PRO_5008084010" description="Peptidase A1 domain-containing protein" evidence="2">
    <location>
        <begin position="18"/>
        <end position="1100"/>
    </location>
</feature>
<evidence type="ECO:0000256" key="1">
    <source>
        <dbReference type="SAM" id="MobiDB-lite"/>
    </source>
</evidence>
<dbReference type="InterPro" id="IPR054293">
    <property type="entry name" value="DUF7029"/>
</dbReference>
<organism evidence="5 6">
    <name type="scientific">Fonsecaea nubica</name>
    <dbReference type="NCBI Taxonomy" id="856822"/>
    <lineage>
        <taxon>Eukaryota</taxon>
        <taxon>Fungi</taxon>
        <taxon>Dikarya</taxon>
        <taxon>Ascomycota</taxon>
        <taxon>Pezizomycotina</taxon>
        <taxon>Eurotiomycetes</taxon>
        <taxon>Chaetothyriomycetidae</taxon>
        <taxon>Chaetothyriales</taxon>
        <taxon>Herpotrichiellaceae</taxon>
        <taxon>Fonsecaea</taxon>
    </lineage>
</organism>
<dbReference type="Pfam" id="PF22974">
    <property type="entry name" value="DUF7029"/>
    <property type="match status" value="1"/>
</dbReference>
<keyword evidence="2" id="KW-0732">Signal</keyword>
<reference evidence="5 6" key="1">
    <citation type="submission" date="2016-03" db="EMBL/GenBank/DDBJ databases">
        <title>The draft genome sequence of Fonsecaea nubica causative agent of cutaneous subcutaneous infection in human host.</title>
        <authorList>
            <person name="Costa F."/>
            <person name="Sybren D.H."/>
            <person name="Raittz R.T."/>
            <person name="Weiss V.A."/>
            <person name="Leao A.C."/>
            <person name="Gomes R."/>
            <person name="De Souza E.M."/>
            <person name="Pedrosa F.O."/>
            <person name="Steffens M.B."/>
            <person name="Bombassaro A."/>
            <person name="Tadra-Sfeir M.Z."/>
            <person name="Moreno L.F."/>
            <person name="Najafzadeh M.J."/>
            <person name="Felipe M.S."/>
            <person name="Teixeira M."/>
            <person name="Sun J."/>
            <person name="Xi L."/>
            <person name="Castro M.A."/>
            <person name="Vicente V.A."/>
        </authorList>
    </citation>
    <scope>NUCLEOTIDE SEQUENCE [LARGE SCALE GENOMIC DNA]</scope>
    <source>
        <strain evidence="5 6">CBS 269.64</strain>
    </source>
</reference>
<dbReference type="GeneID" id="34589112"/>
<feature type="region of interest" description="Disordered" evidence="1">
    <location>
        <begin position="422"/>
        <end position="458"/>
    </location>
</feature>
<dbReference type="Proteomes" id="UP000185904">
    <property type="component" value="Unassembled WGS sequence"/>
</dbReference>
<name>A0A178D195_9EURO</name>
<proteinExistence type="predicted"/>
<dbReference type="InterPro" id="IPR055647">
    <property type="entry name" value="DUF7223"/>
</dbReference>
<comment type="caution">
    <text evidence="5">The sequence shown here is derived from an EMBL/GenBank/DDBJ whole genome shotgun (WGS) entry which is preliminary data.</text>
</comment>
<feature type="region of interest" description="Disordered" evidence="1">
    <location>
        <begin position="21"/>
        <end position="80"/>
    </location>
</feature>
<feature type="compositionally biased region" description="Low complexity" evidence="1">
    <location>
        <begin position="52"/>
        <end position="80"/>
    </location>
</feature>
<dbReference type="AlphaFoldDB" id="A0A178D195"/>
<dbReference type="OrthoDB" id="160645at2759"/>
<protein>
    <recommendedName>
        <fullName evidence="7">Peptidase A1 domain-containing protein</fullName>
    </recommendedName>
</protein>
<feature type="compositionally biased region" description="Low complexity" evidence="1">
    <location>
        <begin position="21"/>
        <end position="44"/>
    </location>
</feature>
<accession>A0A178D195</accession>
<dbReference type="RefSeq" id="XP_022499993.1">
    <property type="nucleotide sequence ID" value="XM_022643989.1"/>
</dbReference>
<feature type="region of interest" description="Disordered" evidence="1">
    <location>
        <begin position="317"/>
        <end position="389"/>
    </location>
</feature>
<dbReference type="EMBL" id="LVCJ01000034">
    <property type="protein sequence ID" value="OAL34981.1"/>
    <property type="molecule type" value="Genomic_DNA"/>
</dbReference>